<dbReference type="AlphaFoldDB" id="A0A5C6A637"/>
<organism evidence="1 2">
    <name type="scientific">Botrimarina colliarenosi</name>
    <dbReference type="NCBI Taxonomy" id="2528001"/>
    <lineage>
        <taxon>Bacteria</taxon>
        <taxon>Pseudomonadati</taxon>
        <taxon>Planctomycetota</taxon>
        <taxon>Planctomycetia</taxon>
        <taxon>Pirellulales</taxon>
        <taxon>Lacipirellulaceae</taxon>
        <taxon>Botrimarina</taxon>
    </lineage>
</organism>
<dbReference type="EMBL" id="SJPR01000005">
    <property type="protein sequence ID" value="TWT95414.1"/>
    <property type="molecule type" value="Genomic_DNA"/>
</dbReference>
<dbReference type="Proteomes" id="UP000317421">
    <property type="component" value="Unassembled WGS sequence"/>
</dbReference>
<dbReference type="InterPro" id="IPR029063">
    <property type="entry name" value="SAM-dependent_MTases_sf"/>
</dbReference>
<evidence type="ECO:0000313" key="2">
    <source>
        <dbReference type="Proteomes" id="UP000317421"/>
    </source>
</evidence>
<name>A0A5C6A637_9BACT</name>
<reference evidence="1 2" key="1">
    <citation type="submission" date="2019-02" db="EMBL/GenBank/DDBJ databases">
        <title>Deep-cultivation of Planctomycetes and their phenomic and genomic characterization uncovers novel biology.</title>
        <authorList>
            <person name="Wiegand S."/>
            <person name="Jogler M."/>
            <person name="Boedeker C."/>
            <person name="Pinto D."/>
            <person name="Vollmers J."/>
            <person name="Rivas-Marin E."/>
            <person name="Kohn T."/>
            <person name="Peeters S.H."/>
            <person name="Heuer A."/>
            <person name="Rast P."/>
            <person name="Oberbeckmann S."/>
            <person name="Bunk B."/>
            <person name="Jeske O."/>
            <person name="Meyerdierks A."/>
            <person name="Storesund J.E."/>
            <person name="Kallscheuer N."/>
            <person name="Luecker S."/>
            <person name="Lage O.M."/>
            <person name="Pohl T."/>
            <person name="Merkel B.J."/>
            <person name="Hornburger P."/>
            <person name="Mueller R.-W."/>
            <person name="Bruemmer F."/>
            <person name="Labrenz M."/>
            <person name="Spormann A.M."/>
            <person name="Op Den Camp H."/>
            <person name="Overmann J."/>
            <person name="Amann R."/>
            <person name="Jetten M.S.M."/>
            <person name="Mascher T."/>
            <person name="Medema M.H."/>
            <person name="Devos D.P."/>
            <person name="Kaster A.-K."/>
            <person name="Ovreas L."/>
            <person name="Rohde M."/>
            <person name="Galperin M.Y."/>
            <person name="Jogler C."/>
        </authorList>
    </citation>
    <scope>NUCLEOTIDE SEQUENCE [LARGE SCALE GENOMIC DNA]</scope>
    <source>
        <strain evidence="1 2">Pla108</strain>
    </source>
</reference>
<protein>
    <recommendedName>
        <fullName evidence="3">DNA methylase</fullName>
    </recommendedName>
</protein>
<proteinExistence type="predicted"/>
<keyword evidence="2" id="KW-1185">Reference proteome</keyword>
<dbReference type="SUPFAM" id="SSF53335">
    <property type="entry name" value="S-adenosyl-L-methionine-dependent methyltransferases"/>
    <property type="match status" value="1"/>
</dbReference>
<sequence>MRAPFPQLIELPAAPINASPAPELTSIHAARQRGPYGSSKYRGNCGGYLIRDLLRYYQPARVLDPMTGSGTCRDVCTELAIPCVSMDVRFGQDAADAHLYEAVGKIDFAWLHPPYWRQIVYNDDARCLSQAPTLDAFLQRMRLVLRNCKGTLTRRGKIAVLIGGYSDRGVFQPLPHLLVAEAAKVGLRMAATEIIRLQYGNTSSSRTYRSSFIPGLHDQCLVFEAGSL</sequence>
<dbReference type="Gene3D" id="3.40.50.150">
    <property type="entry name" value="Vaccinia Virus protein VP39"/>
    <property type="match status" value="1"/>
</dbReference>
<evidence type="ECO:0008006" key="3">
    <source>
        <dbReference type="Google" id="ProtNLM"/>
    </source>
</evidence>
<evidence type="ECO:0000313" key="1">
    <source>
        <dbReference type="EMBL" id="TWT95414.1"/>
    </source>
</evidence>
<gene>
    <name evidence="1" type="ORF">Pla108_35620</name>
</gene>
<dbReference type="RefSeq" id="WP_146446252.1">
    <property type="nucleotide sequence ID" value="NZ_SJPR01000005.1"/>
</dbReference>
<comment type="caution">
    <text evidence="1">The sequence shown here is derived from an EMBL/GenBank/DDBJ whole genome shotgun (WGS) entry which is preliminary data.</text>
</comment>
<accession>A0A5C6A637</accession>
<dbReference type="OrthoDB" id="256730at2"/>